<dbReference type="InterPro" id="IPR010123">
    <property type="entry name" value="PHA_synth_III_E"/>
</dbReference>
<evidence type="ECO:0000313" key="5">
    <source>
        <dbReference type="EMBL" id="TWI03651.1"/>
    </source>
</evidence>
<evidence type="ECO:0000256" key="3">
    <source>
        <dbReference type="ARBA" id="ARBA00022752"/>
    </source>
</evidence>
<evidence type="ECO:0000256" key="2">
    <source>
        <dbReference type="ARBA" id="ARBA00019066"/>
    </source>
</evidence>
<accession>A0A562L7Q2</accession>
<feature type="region of interest" description="Disordered" evidence="4">
    <location>
        <begin position="288"/>
        <end position="340"/>
    </location>
</feature>
<organism evidence="5 6">
    <name type="scientific">Luteimonas cucumeris</name>
    <dbReference type="NCBI Taxonomy" id="985012"/>
    <lineage>
        <taxon>Bacteria</taxon>
        <taxon>Pseudomonadati</taxon>
        <taxon>Pseudomonadota</taxon>
        <taxon>Gammaproteobacteria</taxon>
        <taxon>Lysobacterales</taxon>
        <taxon>Lysobacteraceae</taxon>
        <taxon>Luteimonas</taxon>
    </lineage>
</organism>
<evidence type="ECO:0000313" key="6">
    <source>
        <dbReference type="Proteomes" id="UP000315167"/>
    </source>
</evidence>
<dbReference type="AlphaFoldDB" id="A0A562L7Q2"/>
<dbReference type="UniPathway" id="UPA00917"/>
<dbReference type="EMBL" id="VLKN01000003">
    <property type="protein sequence ID" value="TWI03651.1"/>
    <property type="molecule type" value="Genomic_DNA"/>
</dbReference>
<evidence type="ECO:0000256" key="4">
    <source>
        <dbReference type="SAM" id="MobiDB-lite"/>
    </source>
</evidence>
<dbReference type="RefSeq" id="WP_144898957.1">
    <property type="nucleotide sequence ID" value="NZ_VLKN01000003.1"/>
</dbReference>
<gene>
    <name evidence="5" type="ORF">IP90_01465</name>
</gene>
<proteinExistence type="predicted"/>
<feature type="compositionally biased region" description="Pro residues" evidence="4">
    <location>
        <begin position="295"/>
        <end position="305"/>
    </location>
</feature>
<dbReference type="Pfam" id="PF09712">
    <property type="entry name" value="PHA_synth_III_E"/>
    <property type="match status" value="1"/>
</dbReference>
<dbReference type="Proteomes" id="UP000315167">
    <property type="component" value="Unassembled WGS sequence"/>
</dbReference>
<keyword evidence="6" id="KW-1185">Reference proteome</keyword>
<evidence type="ECO:0000256" key="1">
    <source>
        <dbReference type="ARBA" id="ARBA00004683"/>
    </source>
</evidence>
<dbReference type="GO" id="GO:0042619">
    <property type="term" value="P:poly-hydroxybutyrate biosynthetic process"/>
    <property type="evidence" value="ECO:0007669"/>
    <property type="project" value="UniProtKB-KW"/>
</dbReference>
<dbReference type="NCBIfam" id="TIGR01834">
    <property type="entry name" value="PHA_synth_III_E"/>
    <property type="match status" value="1"/>
</dbReference>
<name>A0A562L7Q2_9GAMM</name>
<comment type="pathway">
    <text evidence="1">Biopolymer metabolism; poly-(R)-3-hydroxybutanoate biosynthesis.</text>
</comment>
<comment type="caution">
    <text evidence="5">The sequence shown here is derived from an EMBL/GenBank/DDBJ whole genome shotgun (WGS) entry which is preliminary data.</text>
</comment>
<sequence length="340" mass="37646">MTHPGNKMPGDFEALARQYWNAWGEMMRGGATPAAPPSAAQGWHDAVEGWSKLVHGGREEVNTATERFNALAHSWYGQMQQVAAQFAGQDNSAAEVAQAWKQAMGAAGENPFPEMFRAMRGQGQQGLEQWIEDASPYLDAWRRESASWLGMPAFGFAREHQERAQRLLQAQLDYQHCNSAYNALMLKASQRACELFEIRLAEREEPGRQLTSARALFDLWIDAAEEAYAEIALSPEFRKTYGALVNAQMRLRGGLQQEVEQVNAMLGMPTRSEVDGAHRKIAELERALSRLRNASPPPASPPPRTEAPAKKSAKPSTAKAKAKTTAGKRETAKNTQAKKR</sequence>
<reference evidence="5 6" key="1">
    <citation type="journal article" date="2015" name="Stand. Genomic Sci.">
        <title>Genomic Encyclopedia of Bacterial and Archaeal Type Strains, Phase III: the genomes of soil and plant-associated and newly described type strains.</title>
        <authorList>
            <person name="Whitman W.B."/>
            <person name="Woyke T."/>
            <person name="Klenk H.P."/>
            <person name="Zhou Y."/>
            <person name="Lilburn T.G."/>
            <person name="Beck B.J."/>
            <person name="De Vos P."/>
            <person name="Vandamme P."/>
            <person name="Eisen J.A."/>
            <person name="Garrity G."/>
            <person name="Hugenholtz P."/>
            <person name="Kyrpides N.C."/>
        </authorList>
    </citation>
    <scope>NUCLEOTIDE SEQUENCE [LARGE SCALE GENOMIC DNA]</scope>
    <source>
        <strain evidence="5 6">CGMCC 1.10821</strain>
    </source>
</reference>
<keyword evidence="3" id="KW-0583">PHB biosynthesis</keyword>
<dbReference type="OrthoDB" id="6115526at2"/>
<protein>
    <recommendedName>
        <fullName evidence="2">Poly(3-hydroxyalkanoate) polymerase subunit PhaE</fullName>
    </recommendedName>
</protein>
<feature type="compositionally biased region" description="Low complexity" evidence="4">
    <location>
        <begin position="314"/>
        <end position="325"/>
    </location>
</feature>